<dbReference type="Pfam" id="PF01196">
    <property type="entry name" value="Ribosomal_L17"/>
    <property type="match status" value="1"/>
</dbReference>
<evidence type="ECO:0000256" key="5">
    <source>
        <dbReference type="RuleBase" id="RU000660"/>
    </source>
</evidence>
<evidence type="ECO:0000313" key="7">
    <source>
        <dbReference type="EMBL" id="AZQ76101.1"/>
    </source>
</evidence>
<sequence>MPQPAKGPRLGGSAAHEKAMLANLAKALFEHGSITTTEKRAQRLQPYAERIITKAKKGTTAARRDVLKDITDRSAVAILFEELAPTFAERQGGYTRIVKVGNRKGDNAPMAIISLVTEPVSPKQAVVAEAEKAAVKAADADETVESPESADSVDSPESADSVDSPESADSVDSAESAESAESTEDKVEDDK</sequence>
<dbReference type="SUPFAM" id="SSF64263">
    <property type="entry name" value="Prokaryotic ribosomal protein L17"/>
    <property type="match status" value="1"/>
</dbReference>
<dbReference type="PANTHER" id="PTHR14413:SF16">
    <property type="entry name" value="LARGE RIBOSOMAL SUBUNIT PROTEIN BL17M"/>
    <property type="match status" value="1"/>
</dbReference>
<dbReference type="Proteomes" id="UP000280344">
    <property type="component" value="Chromosome"/>
</dbReference>
<evidence type="ECO:0000256" key="6">
    <source>
        <dbReference type="SAM" id="MobiDB-lite"/>
    </source>
</evidence>
<feature type="region of interest" description="Disordered" evidence="6">
    <location>
        <begin position="133"/>
        <end position="191"/>
    </location>
</feature>
<dbReference type="AlphaFoldDB" id="A0A3S9PUR0"/>
<dbReference type="OrthoDB" id="9809073at2"/>
<name>A0A3S9PUR0_9ACTO</name>
<keyword evidence="8" id="KW-1185">Reference proteome</keyword>
<organism evidence="7 8">
    <name type="scientific">Flaviflexus ciconiae</name>
    <dbReference type="NCBI Taxonomy" id="2496867"/>
    <lineage>
        <taxon>Bacteria</taxon>
        <taxon>Bacillati</taxon>
        <taxon>Actinomycetota</taxon>
        <taxon>Actinomycetes</taxon>
        <taxon>Actinomycetales</taxon>
        <taxon>Actinomycetaceae</taxon>
        <taxon>Flaviflexus</taxon>
    </lineage>
</organism>
<dbReference type="NCBIfam" id="TIGR00059">
    <property type="entry name" value="L17"/>
    <property type="match status" value="1"/>
</dbReference>
<gene>
    <name evidence="4" type="primary">rplQ</name>
    <name evidence="7" type="ORF">EJ997_00940</name>
</gene>
<proteinExistence type="inferred from homology"/>
<dbReference type="GO" id="GO:0022625">
    <property type="term" value="C:cytosolic large ribosomal subunit"/>
    <property type="evidence" value="ECO:0007669"/>
    <property type="project" value="TreeGrafter"/>
</dbReference>
<dbReference type="InterPro" id="IPR000456">
    <property type="entry name" value="Ribosomal_bL17"/>
</dbReference>
<dbReference type="KEGG" id="flh:EJ997_00940"/>
<accession>A0A3S9PUR0</accession>
<dbReference type="EMBL" id="CP034593">
    <property type="protein sequence ID" value="AZQ76101.1"/>
    <property type="molecule type" value="Genomic_DNA"/>
</dbReference>
<dbReference type="FunFam" id="3.90.1030.10:FF:000001">
    <property type="entry name" value="50S ribosomal protein L17"/>
    <property type="match status" value="1"/>
</dbReference>
<dbReference type="GO" id="GO:0003735">
    <property type="term" value="F:structural constituent of ribosome"/>
    <property type="evidence" value="ECO:0007669"/>
    <property type="project" value="InterPro"/>
</dbReference>
<dbReference type="GO" id="GO:0006412">
    <property type="term" value="P:translation"/>
    <property type="evidence" value="ECO:0007669"/>
    <property type="project" value="UniProtKB-UniRule"/>
</dbReference>
<feature type="compositionally biased region" description="Low complexity" evidence="6">
    <location>
        <begin position="146"/>
        <end position="180"/>
    </location>
</feature>
<evidence type="ECO:0000313" key="8">
    <source>
        <dbReference type="Proteomes" id="UP000280344"/>
    </source>
</evidence>
<protein>
    <recommendedName>
        <fullName evidence="4">Large ribosomal subunit protein bL17</fullName>
    </recommendedName>
</protein>
<dbReference type="InterPro" id="IPR036373">
    <property type="entry name" value="Ribosomal_bL17_sf"/>
</dbReference>
<evidence type="ECO:0000256" key="1">
    <source>
        <dbReference type="ARBA" id="ARBA00008777"/>
    </source>
</evidence>
<evidence type="ECO:0000256" key="2">
    <source>
        <dbReference type="ARBA" id="ARBA00022980"/>
    </source>
</evidence>
<comment type="similarity">
    <text evidence="1 4 5">Belongs to the bacterial ribosomal protein bL17 family.</text>
</comment>
<dbReference type="PANTHER" id="PTHR14413">
    <property type="entry name" value="RIBOSOMAL PROTEIN L17"/>
    <property type="match status" value="1"/>
</dbReference>
<dbReference type="Gene3D" id="3.90.1030.10">
    <property type="entry name" value="Ribosomal protein L17"/>
    <property type="match status" value="1"/>
</dbReference>
<dbReference type="HAMAP" id="MF_01368">
    <property type="entry name" value="Ribosomal_bL17"/>
    <property type="match status" value="1"/>
</dbReference>
<dbReference type="RefSeq" id="WP_126702910.1">
    <property type="nucleotide sequence ID" value="NZ_CP034593.1"/>
</dbReference>
<comment type="subunit">
    <text evidence="4">Part of the 50S ribosomal subunit. Contacts protein L32.</text>
</comment>
<reference evidence="7 8" key="1">
    <citation type="submission" date="2018-12" db="EMBL/GenBank/DDBJ databases">
        <title>Complete genome sequence of Flaviflexus sp. H23T48.</title>
        <authorList>
            <person name="Bae J.-W."/>
            <person name="Lee J.-Y."/>
        </authorList>
    </citation>
    <scope>NUCLEOTIDE SEQUENCE [LARGE SCALE GENOMIC DNA]</scope>
    <source>
        <strain evidence="7 8">H23T48</strain>
    </source>
</reference>
<keyword evidence="2 4" id="KW-0689">Ribosomal protein</keyword>
<evidence type="ECO:0000256" key="3">
    <source>
        <dbReference type="ARBA" id="ARBA00023274"/>
    </source>
</evidence>
<evidence type="ECO:0000256" key="4">
    <source>
        <dbReference type="HAMAP-Rule" id="MF_01368"/>
    </source>
</evidence>
<keyword evidence="3 4" id="KW-0687">Ribonucleoprotein</keyword>